<dbReference type="SUPFAM" id="SSF102405">
    <property type="entry name" value="MCP/YpsA-like"/>
    <property type="match status" value="1"/>
</dbReference>
<comment type="similarity">
    <text evidence="2 3">Belongs to the LOG family.</text>
</comment>
<dbReference type="GO" id="GO:0009691">
    <property type="term" value="P:cytokinin biosynthetic process"/>
    <property type="evidence" value="ECO:0007669"/>
    <property type="project" value="UniProtKB-UniRule"/>
</dbReference>
<accession>A0A2N3PTL9</accession>
<dbReference type="Pfam" id="PF03641">
    <property type="entry name" value="Lysine_decarbox"/>
    <property type="match status" value="1"/>
</dbReference>
<comment type="catalytic activity">
    <reaction evidence="1">
        <text>AMP + H2O = D-ribose 5-phosphate + adenine</text>
        <dbReference type="Rhea" id="RHEA:20129"/>
        <dbReference type="ChEBI" id="CHEBI:15377"/>
        <dbReference type="ChEBI" id="CHEBI:16708"/>
        <dbReference type="ChEBI" id="CHEBI:78346"/>
        <dbReference type="ChEBI" id="CHEBI:456215"/>
        <dbReference type="EC" id="3.2.2.4"/>
    </reaction>
</comment>
<dbReference type="Gene3D" id="3.40.50.450">
    <property type="match status" value="1"/>
</dbReference>
<dbReference type="PANTHER" id="PTHR31223:SF70">
    <property type="entry name" value="LOG FAMILY PROTEIN YJL055W"/>
    <property type="match status" value="1"/>
</dbReference>
<dbReference type="InterPro" id="IPR031100">
    <property type="entry name" value="LOG_fam"/>
</dbReference>
<dbReference type="InterPro" id="IPR005269">
    <property type="entry name" value="LOG"/>
</dbReference>
<comment type="caution">
    <text evidence="4">The sequence shown here is derived from an EMBL/GenBank/DDBJ whole genome shotgun (WGS) entry which is preliminary data.</text>
</comment>
<evidence type="ECO:0000256" key="1">
    <source>
        <dbReference type="ARBA" id="ARBA00000274"/>
    </source>
</evidence>
<evidence type="ECO:0000313" key="4">
    <source>
        <dbReference type="EMBL" id="PKU23736.1"/>
    </source>
</evidence>
<dbReference type="GO" id="GO:0008714">
    <property type="term" value="F:AMP nucleosidase activity"/>
    <property type="evidence" value="ECO:0007669"/>
    <property type="project" value="UniProtKB-EC"/>
</dbReference>
<dbReference type="EC" id="3.2.2.n1" evidence="3"/>
<protein>
    <recommendedName>
        <fullName evidence="3">Cytokinin riboside 5'-monophosphate phosphoribohydrolase</fullName>
        <ecNumber evidence="3">3.2.2.n1</ecNumber>
    </recommendedName>
</protein>
<dbReference type="RefSeq" id="WP_101251372.1">
    <property type="nucleotide sequence ID" value="NZ_PIUM01000017.1"/>
</dbReference>
<gene>
    <name evidence="4" type="ORF">CWS72_14660</name>
</gene>
<evidence type="ECO:0000313" key="5">
    <source>
        <dbReference type="Proteomes" id="UP000233293"/>
    </source>
</evidence>
<dbReference type="EMBL" id="PIUM01000017">
    <property type="protein sequence ID" value="PKU23736.1"/>
    <property type="molecule type" value="Genomic_DNA"/>
</dbReference>
<dbReference type="Proteomes" id="UP000233293">
    <property type="component" value="Unassembled WGS sequence"/>
</dbReference>
<dbReference type="PANTHER" id="PTHR31223">
    <property type="entry name" value="LOG FAMILY PROTEIN YJL055W"/>
    <property type="match status" value="1"/>
</dbReference>
<keyword evidence="3" id="KW-0378">Hydrolase</keyword>
<keyword evidence="3" id="KW-0203">Cytokinin biosynthesis</keyword>
<keyword evidence="5" id="KW-1185">Reference proteome</keyword>
<dbReference type="GO" id="GO:0005829">
    <property type="term" value="C:cytosol"/>
    <property type="evidence" value="ECO:0007669"/>
    <property type="project" value="TreeGrafter"/>
</dbReference>
<dbReference type="NCBIfam" id="TIGR00730">
    <property type="entry name" value="Rossman fold protein, TIGR00730 family"/>
    <property type="match status" value="1"/>
</dbReference>
<organism evidence="4 5">
    <name type="scientific">Telmatospirillum siberiense</name>
    <dbReference type="NCBI Taxonomy" id="382514"/>
    <lineage>
        <taxon>Bacteria</taxon>
        <taxon>Pseudomonadati</taxon>
        <taxon>Pseudomonadota</taxon>
        <taxon>Alphaproteobacteria</taxon>
        <taxon>Rhodospirillales</taxon>
        <taxon>Rhodospirillaceae</taxon>
        <taxon>Telmatospirillum</taxon>
    </lineage>
</organism>
<proteinExistence type="inferred from homology"/>
<reference evidence="5" key="1">
    <citation type="submission" date="2017-12" db="EMBL/GenBank/DDBJ databases">
        <title>Draft genome sequence of Telmatospirillum siberiense 26-4b1T, an acidotolerant peatland alphaproteobacterium potentially involved in sulfur cycling.</title>
        <authorList>
            <person name="Hausmann B."/>
            <person name="Pjevac P."/>
            <person name="Schreck K."/>
            <person name="Herbold C.W."/>
            <person name="Daims H."/>
            <person name="Wagner M."/>
            <person name="Pester M."/>
            <person name="Loy A."/>
        </authorList>
    </citation>
    <scope>NUCLEOTIDE SEQUENCE [LARGE SCALE GENOMIC DNA]</scope>
    <source>
        <strain evidence="5">26-4b1</strain>
    </source>
</reference>
<name>A0A2N3PTL9_9PROT</name>
<dbReference type="OrthoDB" id="9801098at2"/>
<evidence type="ECO:0000256" key="3">
    <source>
        <dbReference type="RuleBase" id="RU363015"/>
    </source>
</evidence>
<dbReference type="AlphaFoldDB" id="A0A2N3PTL9"/>
<evidence type="ECO:0000256" key="2">
    <source>
        <dbReference type="ARBA" id="ARBA00006763"/>
    </source>
</evidence>
<sequence length="199" mass="21677">MTKEPSSQLNALCVFCGSSLGAEPAYRRAAEQLGRHLAEAGVTLVFGGGHVGLMGVVATAVLEGGGRVIGIIPDHLVKVESPFRDISELIVVDSMHTRKRKMFDLADAFCVLPGGLGTLDETFEILTWKQLHLHNKPVILANVDGYWDAWMNLFRVSVDKGFVQPTAEKLFSVVDTVDDVLPTARREIGVGWSAETKLF</sequence>